<gene>
    <name evidence="1" type="ORF">LCGC14_0990060</name>
</gene>
<proteinExistence type="predicted"/>
<name>A0A0F9RCP1_9ZZZZ</name>
<accession>A0A0F9RCP1</accession>
<dbReference type="AlphaFoldDB" id="A0A0F9RCP1"/>
<comment type="caution">
    <text evidence="1">The sequence shown here is derived from an EMBL/GenBank/DDBJ whole genome shotgun (WGS) entry which is preliminary data.</text>
</comment>
<sequence length="76" mass="9441">MTPTPIDWPTDDHTWWWMRRRRSPQSKWMVVLVERVAWYGETWVQRFPDHELITRAICWCEEAQFVRATPPPEEWQ</sequence>
<dbReference type="EMBL" id="LAZR01003753">
    <property type="protein sequence ID" value="KKN15043.1"/>
    <property type="molecule type" value="Genomic_DNA"/>
</dbReference>
<organism evidence="1">
    <name type="scientific">marine sediment metagenome</name>
    <dbReference type="NCBI Taxonomy" id="412755"/>
    <lineage>
        <taxon>unclassified sequences</taxon>
        <taxon>metagenomes</taxon>
        <taxon>ecological metagenomes</taxon>
    </lineage>
</organism>
<protein>
    <submittedName>
        <fullName evidence="1">Uncharacterized protein</fullName>
    </submittedName>
</protein>
<reference evidence="1" key="1">
    <citation type="journal article" date="2015" name="Nature">
        <title>Complex archaea that bridge the gap between prokaryotes and eukaryotes.</title>
        <authorList>
            <person name="Spang A."/>
            <person name="Saw J.H."/>
            <person name="Jorgensen S.L."/>
            <person name="Zaremba-Niedzwiedzka K."/>
            <person name="Martijn J."/>
            <person name="Lind A.E."/>
            <person name="van Eijk R."/>
            <person name="Schleper C."/>
            <person name="Guy L."/>
            <person name="Ettema T.J."/>
        </authorList>
    </citation>
    <scope>NUCLEOTIDE SEQUENCE</scope>
</reference>
<evidence type="ECO:0000313" key="1">
    <source>
        <dbReference type="EMBL" id="KKN15043.1"/>
    </source>
</evidence>